<name>A0A381Y335_9ZZZZ</name>
<feature type="transmembrane region" description="Helical" evidence="1">
    <location>
        <begin position="12"/>
        <end position="35"/>
    </location>
</feature>
<organism evidence="2">
    <name type="scientific">marine metagenome</name>
    <dbReference type="NCBI Taxonomy" id="408172"/>
    <lineage>
        <taxon>unclassified sequences</taxon>
        <taxon>metagenomes</taxon>
        <taxon>ecological metagenomes</taxon>
    </lineage>
</organism>
<reference evidence="2" key="1">
    <citation type="submission" date="2018-05" db="EMBL/GenBank/DDBJ databases">
        <authorList>
            <person name="Lanie J.A."/>
            <person name="Ng W.-L."/>
            <person name="Kazmierczak K.M."/>
            <person name="Andrzejewski T.M."/>
            <person name="Davidsen T.M."/>
            <person name="Wayne K.J."/>
            <person name="Tettelin H."/>
            <person name="Glass J.I."/>
            <person name="Rusch D."/>
            <person name="Podicherti R."/>
            <person name="Tsui H.-C.T."/>
            <person name="Winkler M.E."/>
        </authorList>
    </citation>
    <scope>NUCLEOTIDE SEQUENCE</scope>
</reference>
<dbReference type="AlphaFoldDB" id="A0A381Y335"/>
<evidence type="ECO:0000256" key="1">
    <source>
        <dbReference type="SAM" id="Phobius"/>
    </source>
</evidence>
<feature type="non-terminal residue" evidence="2">
    <location>
        <position position="1"/>
    </location>
</feature>
<keyword evidence="1" id="KW-1133">Transmembrane helix</keyword>
<protein>
    <submittedName>
        <fullName evidence="2">Uncharacterized protein</fullName>
    </submittedName>
</protein>
<keyword evidence="1" id="KW-0812">Transmembrane</keyword>
<keyword evidence="1" id="KW-0472">Membrane</keyword>
<dbReference type="EMBL" id="UINC01017218">
    <property type="protein sequence ID" value="SVA71081.1"/>
    <property type="molecule type" value="Genomic_DNA"/>
</dbReference>
<accession>A0A381Y335</accession>
<gene>
    <name evidence="2" type="ORF">METZ01_LOCUS123935</name>
</gene>
<evidence type="ECO:0000313" key="2">
    <source>
        <dbReference type="EMBL" id="SVA71081.1"/>
    </source>
</evidence>
<sequence>SRVLGVSEAKFFLQLLARHFFSDLVGIGSFLLLAYSSPTRFHP</sequence>
<proteinExistence type="predicted"/>